<evidence type="ECO:0000256" key="1">
    <source>
        <dbReference type="ARBA" id="ARBA00022516"/>
    </source>
</evidence>
<keyword evidence="2" id="KW-0378">Hydrolase</keyword>
<dbReference type="AlphaFoldDB" id="A0A369WWJ8"/>
<protein>
    <submittedName>
        <fullName evidence="5">DUF479 domain-containing protein</fullName>
    </submittedName>
</protein>
<evidence type="ECO:0000313" key="5">
    <source>
        <dbReference type="EMBL" id="RDE24916.1"/>
    </source>
</evidence>
<comment type="caution">
    <text evidence="5">The sequence shown here is derived from an EMBL/GenBank/DDBJ whole genome shotgun (WGS) entry which is preliminary data.</text>
</comment>
<gene>
    <name evidence="5" type="ORF">DV711_04870</name>
</gene>
<dbReference type="PIRSF" id="PIRSF011489">
    <property type="entry name" value="DUF479"/>
    <property type="match status" value="1"/>
</dbReference>
<dbReference type="InterPro" id="IPR007431">
    <property type="entry name" value="ACP_PD"/>
</dbReference>
<dbReference type="Proteomes" id="UP000253769">
    <property type="component" value="Unassembled WGS sequence"/>
</dbReference>
<reference evidence="5 6" key="1">
    <citation type="submission" date="2018-07" db="EMBL/GenBank/DDBJ databases">
        <title>Motiliproteus coralliicola sp. nov., a bacterium isolated from Coral.</title>
        <authorList>
            <person name="Wang G."/>
        </authorList>
    </citation>
    <scope>NUCLEOTIDE SEQUENCE [LARGE SCALE GENOMIC DNA]</scope>
    <source>
        <strain evidence="5 6">C34</strain>
    </source>
</reference>
<evidence type="ECO:0000313" key="6">
    <source>
        <dbReference type="Proteomes" id="UP000253769"/>
    </source>
</evidence>
<dbReference type="PANTHER" id="PTHR38764:SF1">
    <property type="entry name" value="ACYL CARRIER PROTEIN PHOSPHODIESTERASE"/>
    <property type="match status" value="1"/>
</dbReference>
<keyword evidence="1" id="KW-0444">Lipid biosynthesis</keyword>
<evidence type="ECO:0000256" key="4">
    <source>
        <dbReference type="ARBA" id="ARBA00023160"/>
    </source>
</evidence>
<dbReference type="Pfam" id="PF04336">
    <property type="entry name" value="ACP_PD"/>
    <property type="match status" value="1"/>
</dbReference>
<dbReference type="RefSeq" id="WP_114694508.1">
    <property type="nucleotide sequence ID" value="NZ_QQOH01000001.1"/>
</dbReference>
<evidence type="ECO:0000256" key="3">
    <source>
        <dbReference type="ARBA" id="ARBA00023098"/>
    </source>
</evidence>
<dbReference type="OrthoDB" id="8442777at2"/>
<keyword evidence="4" id="KW-0275">Fatty acid biosynthesis</keyword>
<dbReference type="GO" id="GO:0006633">
    <property type="term" value="P:fatty acid biosynthetic process"/>
    <property type="evidence" value="ECO:0007669"/>
    <property type="project" value="UniProtKB-KW"/>
</dbReference>
<evidence type="ECO:0000256" key="2">
    <source>
        <dbReference type="ARBA" id="ARBA00022801"/>
    </source>
</evidence>
<dbReference type="GO" id="GO:0008770">
    <property type="term" value="F:[acyl-carrier-protein] phosphodiesterase activity"/>
    <property type="evidence" value="ECO:0007669"/>
    <property type="project" value="InterPro"/>
</dbReference>
<name>A0A369WWJ8_9GAMM</name>
<dbReference type="PANTHER" id="PTHR38764">
    <property type="entry name" value="ACYL CARRIER PROTEIN PHOSPHODIESTERASE"/>
    <property type="match status" value="1"/>
</dbReference>
<sequence>MNYLAHLYFAEPTSESMMANLMGDYVKGPLSADWYPTLRPGVMLHRKIDAFTDSHPLFLQAAARLSPARRRFAGVILDICFDHYLSRHWDRYSDQPLDQFISHGYQLLGRYSGFMPESMRLPVSKMIQQDWLSSYAETSQIPLILDRVARRLRRPDRMLGSGEEFLGLYVELEQDFLRFFPQLMDQVDRLKAEDRWG</sequence>
<accession>A0A369WWJ8</accession>
<dbReference type="EMBL" id="QQOH01000001">
    <property type="protein sequence ID" value="RDE24916.1"/>
    <property type="molecule type" value="Genomic_DNA"/>
</dbReference>
<organism evidence="5 6">
    <name type="scientific">Motiliproteus coralliicola</name>
    <dbReference type="NCBI Taxonomy" id="2283196"/>
    <lineage>
        <taxon>Bacteria</taxon>
        <taxon>Pseudomonadati</taxon>
        <taxon>Pseudomonadota</taxon>
        <taxon>Gammaproteobacteria</taxon>
        <taxon>Oceanospirillales</taxon>
        <taxon>Oceanospirillaceae</taxon>
        <taxon>Motiliproteus</taxon>
    </lineage>
</organism>
<keyword evidence="6" id="KW-1185">Reference proteome</keyword>
<keyword evidence="4" id="KW-0276">Fatty acid metabolism</keyword>
<proteinExistence type="predicted"/>
<keyword evidence="3" id="KW-0443">Lipid metabolism</keyword>